<keyword evidence="1" id="KW-0175">Coiled coil</keyword>
<feature type="coiled-coil region" evidence="1">
    <location>
        <begin position="1203"/>
        <end position="1251"/>
    </location>
</feature>
<dbReference type="EMBL" id="GG662636">
    <property type="protein sequence ID" value="EAR99820.1"/>
    <property type="molecule type" value="Genomic_DNA"/>
</dbReference>
<organism evidence="3 4">
    <name type="scientific">Tetrahymena thermophila (strain SB210)</name>
    <dbReference type="NCBI Taxonomy" id="312017"/>
    <lineage>
        <taxon>Eukaryota</taxon>
        <taxon>Sar</taxon>
        <taxon>Alveolata</taxon>
        <taxon>Ciliophora</taxon>
        <taxon>Intramacronucleata</taxon>
        <taxon>Oligohymenophorea</taxon>
        <taxon>Hymenostomatida</taxon>
        <taxon>Tetrahymenina</taxon>
        <taxon>Tetrahymenidae</taxon>
        <taxon>Tetrahymena</taxon>
    </lineage>
</organism>
<feature type="compositionally biased region" description="Polar residues" evidence="2">
    <location>
        <begin position="1145"/>
        <end position="1155"/>
    </location>
</feature>
<dbReference type="InParanoid" id="Q23T86"/>
<feature type="compositionally biased region" description="Polar residues" evidence="2">
    <location>
        <begin position="1119"/>
        <end position="1135"/>
    </location>
</feature>
<keyword evidence="4" id="KW-1185">Reference proteome</keyword>
<gene>
    <name evidence="3" type="ORF">TTHERM_00666970</name>
</gene>
<feature type="compositionally biased region" description="Low complexity" evidence="2">
    <location>
        <begin position="898"/>
        <end position="937"/>
    </location>
</feature>
<feature type="compositionally biased region" description="Polar residues" evidence="2">
    <location>
        <begin position="313"/>
        <end position="336"/>
    </location>
</feature>
<dbReference type="Proteomes" id="UP000009168">
    <property type="component" value="Unassembled WGS sequence"/>
</dbReference>
<accession>Q23T86</accession>
<evidence type="ECO:0000313" key="4">
    <source>
        <dbReference type="Proteomes" id="UP000009168"/>
    </source>
</evidence>
<evidence type="ECO:0000256" key="1">
    <source>
        <dbReference type="SAM" id="Coils"/>
    </source>
</evidence>
<sequence>MSTKIILGQQQIELVKEKNSSVQQYKLEGRSAVRKYSEEINNGANKAIFSQNMNTNTNYLGSSPSPLLSINNSPNIPSNLTQNNNFQSNFQPMSQHISSTGIQGQYMSSSSNYQSNSSNNTGALVKNAIKNFQEANEKIEVRPGEKESRNYLMEKSPTTLGQQIYETLMAQQLQFQSQGSQQQQQSQFQYQQQQQQLLQQQQQDIQQQPSLQQKFYSQNITYNNNSQINYSSLNSQINSSSNQSNQQTNPNSQTKIQITDQQSTTINSARLSVKNYIQSANNAQMLTNQSSNINNPSSHNGGRNHTLERVDSTRSGNLNNKVQNTFQYNKANNGLNSSSGAVSQSSSNMPSNNLFRKSLEYSLINQLAGISQTNSSNHVQSATINLFSSPQLNPSNNPATISQVNLSRSSNLKPAANSSQNEQASTSTAVSESKYFEAYSKTKSPREPQAATSIQKTQNKDKLSNITDYEALNQQNQLQQQAQLQQRMSTSQHHYQSNQPSFNAIKQDSQQNIQGMVVNGIDIGSRSLERKIQPIQSKLSSTSSISSKYMLSNPQKISITQYQQANQQGDSLTLAQKYSNNINTQSRQAHHSSSIINATKGKSSRSNTPSKSGTSSNYMSPSPSFLGQATLLNSQQQQHQQQQNNSSSTKLSNKFLQEYNSINQTQQQGAKNIENQNASKQQQQQQQIQKQNSLNTQNNNSSLVGQIISINSNANELNSKYSPRSSTNLQSQIQKISSTISPINSFNSNQISNLSTSPKIYQTTQQMGKEKNDNYSSNNYQSNEEKPKSQTHINVSTTPPKLSDINIETKQLAGRVIQDPFNNFLENQNARIASNMQNIQEERRSTSINKAPALTTFSINQAHPSYQNNNINNFSMQQNNSLFISSDLEANNQQNQNINYQNKPKSPSANNAKSSKPFDFSQYNSQNSQNKSYQTQQASTTISSKLSYKPLTLNTEEANQSQNQTNLPSTKSKQYHSKLLEQANQVHTAVNTNQKTQNNEDQLFNQQQIHQQYYAPSSTSYHSRVSLAGVPGSQINSSPHSQNQQNKSIDKINPKKQSNSTLKLLSDKKSNQTLQSSKSPKSTNNNSFQQNLPHQASAASSATNDNSMTHSSIKRFETSEQQSSSTHNINFSPFTKKNAEEHSTPTHPNKTENINKSYNNSQLLEFPLYSTFSSNLTKSPSSMQQTVQMLEMTKIKDKMKKILDTHTKKEKVLQNENSDLKSQILQLKQQITNQQNEITSLKSQISTQQQNNSIQYFNSSSNANQFQMSFQNLFINSQDYSSHKGQQSSPQQQQAENNQIFQSPLEISFQQHQ</sequence>
<feature type="region of interest" description="Disordered" evidence="2">
    <location>
        <begin position="288"/>
        <end position="350"/>
    </location>
</feature>
<feature type="compositionally biased region" description="Polar residues" evidence="2">
    <location>
        <begin position="411"/>
        <end position="431"/>
    </location>
</feature>
<feature type="compositionally biased region" description="Low complexity" evidence="2">
    <location>
        <begin position="675"/>
        <end position="699"/>
    </location>
</feature>
<feature type="region of interest" description="Disordered" evidence="2">
    <location>
        <begin position="231"/>
        <end position="261"/>
    </location>
</feature>
<reference evidence="4" key="1">
    <citation type="journal article" date="2006" name="PLoS Biol.">
        <title>Macronuclear genome sequence of the ciliate Tetrahymena thermophila, a model eukaryote.</title>
        <authorList>
            <person name="Eisen J.A."/>
            <person name="Coyne R.S."/>
            <person name="Wu M."/>
            <person name="Wu D."/>
            <person name="Thiagarajan M."/>
            <person name="Wortman J.R."/>
            <person name="Badger J.H."/>
            <person name="Ren Q."/>
            <person name="Amedeo P."/>
            <person name="Jones K.M."/>
            <person name="Tallon L.J."/>
            <person name="Delcher A.L."/>
            <person name="Salzberg S.L."/>
            <person name="Silva J.C."/>
            <person name="Haas B.J."/>
            <person name="Majoros W.H."/>
            <person name="Farzad M."/>
            <person name="Carlton J.M."/>
            <person name="Smith R.K. Jr."/>
            <person name="Garg J."/>
            <person name="Pearlman R.E."/>
            <person name="Karrer K.M."/>
            <person name="Sun L."/>
            <person name="Manning G."/>
            <person name="Elde N.C."/>
            <person name="Turkewitz A.P."/>
            <person name="Asai D.J."/>
            <person name="Wilkes D.E."/>
            <person name="Wang Y."/>
            <person name="Cai H."/>
            <person name="Collins K."/>
            <person name="Stewart B.A."/>
            <person name="Lee S.R."/>
            <person name="Wilamowska K."/>
            <person name="Weinberg Z."/>
            <person name="Ruzzo W.L."/>
            <person name="Wloga D."/>
            <person name="Gaertig J."/>
            <person name="Frankel J."/>
            <person name="Tsao C.-C."/>
            <person name="Gorovsky M.A."/>
            <person name="Keeling P.J."/>
            <person name="Waller R.F."/>
            <person name="Patron N.J."/>
            <person name="Cherry J.M."/>
            <person name="Stover N.A."/>
            <person name="Krieger C.J."/>
            <person name="del Toro C."/>
            <person name="Ryder H.F."/>
            <person name="Williamson S.C."/>
            <person name="Barbeau R.A."/>
            <person name="Hamilton E.P."/>
            <person name="Orias E."/>
        </authorList>
    </citation>
    <scope>NUCLEOTIDE SEQUENCE [LARGE SCALE GENOMIC DNA]</scope>
    <source>
        <strain evidence="4">SB210</strain>
    </source>
</reference>
<dbReference type="OMA" id="TEESTFM"/>
<name>Q23T86_TETTS</name>
<feature type="compositionally biased region" description="Polar residues" evidence="2">
    <location>
        <begin position="98"/>
        <end position="107"/>
    </location>
</feature>
<dbReference type="HOGENOM" id="CLU_260559_0_0_1"/>
<feature type="compositionally biased region" description="Low complexity" evidence="2">
    <location>
        <begin position="108"/>
        <end position="119"/>
    </location>
</feature>
<dbReference type="KEGG" id="tet:TTHERM_00666970"/>
<feature type="compositionally biased region" description="Polar residues" evidence="2">
    <location>
        <begin position="288"/>
        <end position="303"/>
    </location>
</feature>
<feature type="region of interest" description="Disordered" evidence="2">
    <location>
        <begin position="665"/>
        <end position="699"/>
    </location>
</feature>
<feature type="region of interest" description="Disordered" evidence="2">
    <location>
        <begin position="584"/>
        <end position="626"/>
    </location>
</feature>
<feature type="region of interest" description="Disordered" evidence="2">
    <location>
        <begin position="98"/>
        <end position="119"/>
    </location>
</feature>
<feature type="compositionally biased region" description="Polar residues" evidence="2">
    <location>
        <begin position="790"/>
        <end position="800"/>
    </location>
</feature>
<feature type="compositionally biased region" description="Low complexity" evidence="2">
    <location>
        <begin position="1076"/>
        <end position="1087"/>
    </location>
</feature>
<feature type="region of interest" description="Disordered" evidence="2">
    <location>
        <begin position="411"/>
        <end position="461"/>
    </location>
</feature>
<feature type="compositionally biased region" description="Low complexity" evidence="2">
    <location>
        <begin position="337"/>
        <end position="347"/>
    </location>
</feature>
<evidence type="ECO:0000313" key="3">
    <source>
        <dbReference type="EMBL" id="EAR99820.1"/>
    </source>
</evidence>
<feature type="compositionally biased region" description="Low complexity" evidence="2">
    <location>
        <begin position="1283"/>
        <end position="1303"/>
    </location>
</feature>
<feature type="region of interest" description="Disordered" evidence="2">
    <location>
        <begin position="898"/>
        <end position="941"/>
    </location>
</feature>
<feature type="compositionally biased region" description="Low complexity" evidence="2">
    <location>
        <begin position="231"/>
        <end position="254"/>
    </location>
</feature>
<feature type="compositionally biased region" description="Polar residues" evidence="2">
    <location>
        <begin position="665"/>
        <end position="674"/>
    </location>
</feature>
<proteinExistence type="predicted"/>
<feature type="region of interest" description="Disordered" evidence="2">
    <location>
        <begin position="1280"/>
        <end position="1313"/>
    </location>
</feature>
<evidence type="ECO:0000256" key="2">
    <source>
        <dbReference type="SAM" id="MobiDB-lite"/>
    </source>
</evidence>
<feature type="region of interest" description="Disordered" evidence="2">
    <location>
        <begin position="1029"/>
        <end position="1155"/>
    </location>
</feature>
<dbReference type="GeneID" id="7842532"/>
<dbReference type="STRING" id="312017.Q23T86"/>
<protein>
    <submittedName>
        <fullName evidence="3">Uncharacterized protein</fullName>
    </submittedName>
</protein>
<feature type="region of interest" description="Disordered" evidence="2">
    <location>
        <begin position="763"/>
        <end position="802"/>
    </location>
</feature>
<feature type="compositionally biased region" description="Polar residues" evidence="2">
    <location>
        <begin position="1033"/>
        <end position="1047"/>
    </location>
</feature>
<dbReference type="RefSeq" id="XP_001020065.1">
    <property type="nucleotide sequence ID" value="XM_001020065.2"/>
</dbReference>